<dbReference type="Proteomes" id="UP000694419">
    <property type="component" value="Unplaced"/>
</dbReference>
<name>A0A8C3JZD0_9CHAR</name>
<keyword evidence="2" id="KW-1185">Reference proteome</keyword>
<evidence type="ECO:0000313" key="2">
    <source>
        <dbReference type="Proteomes" id="UP000694419"/>
    </source>
</evidence>
<sequence length="105" mass="10794">PTGLGSAGEDGGRCKVRDLLGGACLCQPLLQPPGESQRPHRQAAFLGGGEVLLSCERKYPSSVINVQTTEHHLKDGAAGSVGEMSRGPAVYSPALISVTLLVSLA</sequence>
<accession>A0A8C3JZD0</accession>
<evidence type="ECO:0000313" key="1">
    <source>
        <dbReference type="Ensembl" id="ENSCPGP00000015078.1"/>
    </source>
</evidence>
<dbReference type="Ensembl" id="ENSCPGT00000016520.1">
    <property type="protein sequence ID" value="ENSCPGP00000015078.1"/>
    <property type="gene ID" value="ENSCPGG00000010649.1"/>
</dbReference>
<organism evidence="1 2">
    <name type="scientific">Calidris pygmaea</name>
    <name type="common">Spoon-billed sandpiper</name>
    <dbReference type="NCBI Taxonomy" id="425635"/>
    <lineage>
        <taxon>Eukaryota</taxon>
        <taxon>Metazoa</taxon>
        <taxon>Chordata</taxon>
        <taxon>Craniata</taxon>
        <taxon>Vertebrata</taxon>
        <taxon>Euteleostomi</taxon>
        <taxon>Archelosauria</taxon>
        <taxon>Archosauria</taxon>
        <taxon>Dinosauria</taxon>
        <taxon>Saurischia</taxon>
        <taxon>Theropoda</taxon>
        <taxon>Coelurosauria</taxon>
        <taxon>Aves</taxon>
        <taxon>Neognathae</taxon>
        <taxon>Neoaves</taxon>
        <taxon>Charadriiformes</taxon>
        <taxon>Scolopacidae</taxon>
        <taxon>Calidris</taxon>
    </lineage>
</organism>
<protein>
    <submittedName>
        <fullName evidence="1">Uncharacterized protein</fullName>
    </submittedName>
</protein>
<dbReference type="AlphaFoldDB" id="A0A8C3JZD0"/>
<proteinExistence type="predicted"/>
<reference evidence="1" key="1">
    <citation type="submission" date="2025-08" db="UniProtKB">
        <authorList>
            <consortium name="Ensembl"/>
        </authorList>
    </citation>
    <scope>IDENTIFICATION</scope>
</reference>
<reference evidence="1" key="2">
    <citation type="submission" date="2025-09" db="UniProtKB">
        <authorList>
            <consortium name="Ensembl"/>
        </authorList>
    </citation>
    <scope>IDENTIFICATION</scope>
</reference>